<proteinExistence type="predicted"/>
<dbReference type="AlphaFoldDB" id="A0A371FKW5"/>
<gene>
    <name evidence="1" type="ORF">CR513_40739</name>
</gene>
<dbReference type="Proteomes" id="UP000257109">
    <property type="component" value="Unassembled WGS sequence"/>
</dbReference>
<sequence>MGLFERRKGFSVDRLWASHNFIVESLVKKLQLSVLETSPYWVMVGDGYSVKDEGVFNRLQLTLQELSVNQNFYLFLLDGVNMDEPIKENEKAHLHYTILSGMTINVGGIISLKMLALATSTRATRLGFLALITTFCARKGVDIVDPPHLSFCPAITREYILIMVCSLTSLQTLTFNPPTNRARLHYTILSGMTIDVGDIISLEMLASATSTGATCLGFLALITTFCARQGMDILDSPHLSSRPTITRKCILTHCRKKKGGHDTAHNPYTFLSLPEQVQELCFDMFLYHQWYVSLSPVERNSILCATYADELFQRLQSALD</sequence>
<reference evidence="1" key="1">
    <citation type="submission" date="2018-05" db="EMBL/GenBank/DDBJ databases">
        <title>Draft genome of Mucuna pruriens seed.</title>
        <authorList>
            <person name="Nnadi N.E."/>
            <person name="Vos R."/>
            <person name="Hasami M.H."/>
            <person name="Devisetty U.K."/>
            <person name="Aguiy J.C."/>
        </authorList>
    </citation>
    <scope>NUCLEOTIDE SEQUENCE [LARGE SCALE GENOMIC DNA]</scope>
    <source>
        <strain evidence="1">JCA_2017</strain>
    </source>
</reference>
<protein>
    <submittedName>
        <fullName evidence="1">Uncharacterized protein</fullName>
    </submittedName>
</protein>
<keyword evidence="2" id="KW-1185">Reference proteome</keyword>
<evidence type="ECO:0000313" key="2">
    <source>
        <dbReference type="Proteomes" id="UP000257109"/>
    </source>
</evidence>
<organism evidence="1 2">
    <name type="scientific">Mucuna pruriens</name>
    <name type="common">Velvet bean</name>
    <name type="synonym">Dolichos pruriens</name>
    <dbReference type="NCBI Taxonomy" id="157652"/>
    <lineage>
        <taxon>Eukaryota</taxon>
        <taxon>Viridiplantae</taxon>
        <taxon>Streptophyta</taxon>
        <taxon>Embryophyta</taxon>
        <taxon>Tracheophyta</taxon>
        <taxon>Spermatophyta</taxon>
        <taxon>Magnoliopsida</taxon>
        <taxon>eudicotyledons</taxon>
        <taxon>Gunneridae</taxon>
        <taxon>Pentapetalae</taxon>
        <taxon>rosids</taxon>
        <taxon>fabids</taxon>
        <taxon>Fabales</taxon>
        <taxon>Fabaceae</taxon>
        <taxon>Papilionoideae</taxon>
        <taxon>50 kb inversion clade</taxon>
        <taxon>NPAAA clade</taxon>
        <taxon>indigoferoid/millettioid clade</taxon>
        <taxon>Phaseoleae</taxon>
        <taxon>Mucuna</taxon>
    </lineage>
</organism>
<dbReference type="EMBL" id="QJKJ01008701">
    <property type="protein sequence ID" value="RDX78911.1"/>
    <property type="molecule type" value="Genomic_DNA"/>
</dbReference>
<dbReference type="OrthoDB" id="1435274at2759"/>
<comment type="caution">
    <text evidence="1">The sequence shown here is derived from an EMBL/GenBank/DDBJ whole genome shotgun (WGS) entry which is preliminary data.</text>
</comment>
<feature type="non-terminal residue" evidence="1">
    <location>
        <position position="1"/>
    </location>
</feature>
<accession>A0A371FKW5</accession>
<evidence type="ECO:0000313" key="1">
    <source>
        <dbReference type="EMBL" id="RDX78911.1"/>
    </source>
</evidence>
<name>A0A371FKW5_MUCPR</name>